<dbReference type="SUPFAM" id="SSF54593">
    <property type="entry name" value="Glyoxalase/Bleomycin resistance protein/Dihydroxybiphenyl dioxygenase"/>
    <property type="match status" value="1"/>
</dbReference>
<organism evidence="3 4">
    <name type="scientific">Sediminibacillus halophilus</name>
    <dbReference type="NCBI Taxonomy" id="482461"/>
    <lineage>
        <taxon>Bacteria</taxon>
        <taxon>Bacillati</taxon>
        <taxon>Bacillota</taxon>
        <taxon>Bacilli</taxon>
        <taxon>Bacillales</taxon>
        <taxon>Bacillaceae</taxon>
        <taxon>Sediminibacillus</taxon>
    </lineage>
</organism>
<name>A0A1G9S314_9BACI</name>
<gene>
    <name evidence="3" type="ORF">SAMN05216244_2260</name>
</gene>
<dbReference type="OrthoDB" id="9800322at2"/>
<dbReference type="PANTHER" id="PTHR43048">
    <property type="entry name" value="METHYLMALONYL-COA EPIMERASE"/>
    <property type="match status" value="1"/>
</dbReference>
<protein>
    <submittedName>
        <fullName evidence="3">Lactoylglutathione lyase</fullName>
    </submittedName>
</protein>
<sequence length="137" mass="15743">MIKGIGHLALTVEDMELSLDFYCGTLQFQHVFGIKDDNGNPWIEYIKVGTGQFIELFYGGDNRPEADANRIGFHHLCLEVTDIEKTANQLKEKGIKLDSEPKRGKDDNYQCWVSDPDGNWIEFMEISNASPHWAWYD</sequence>
<dbReference type="PROSITE" id="PS51819">
    <property type="entry name" value="VOC"/>
    <property type="match status" value="1"/>
</dbReference>
<dbReference type="InterPro" id="IPR037523">
    <property type="entry name" value="VOC_core"/>
</dbReference>
<evidence type="ECO:0000313" key="4">
    <source>
        <dbReference type="Proteomes" id="UP000182347"/>
    </source>
</evidence>
<dbReference type="Gene3D" id="3.10.180.10">
    <property type="entry name" value="2,3-Dihydroxybiphenyl 1,2-Dioxygenase, domain 1"/>
    <property type="match status" value="1"/>
</dbReference>
<evidence type="ECO:0000259" key="2">
    <source>
        <dbReference type="PROSITE" id="PS51819"/>
    </source>
</evidence>
<dbReference type="CDD" id="cd06587">
    <property type="entry name" value="VOC"/>
    <property type="match status" value="1"/>
</dbReference>
<keyword evidence="1" id="KW-0479">Metal-binding</keyword>
<keyword evidence="3" id="KW-0456">Lyase</keyword>
<dbReference type="EMBL" id="FNHF01000002">
    <property type="protein sequence ID" value="SDM29893.1"/>
    <property type="molecule type" value="Genomic_DNA"/>
</dbReference>
<accession>A0A1G9S314</accession>
<evidence type="ECO:0000256" key="1">
    <source>
        <dbReference type="ARBA" id="ARBA00022723"/>
    </source>
</evidence>
<dbReference type="GO" id="GO:0016829">
    <property type="term" value="F:lyase activity"/>
    <property type="evidence" value="ECO:0007669"/>
    <property type="project" value="UniProtKB-KW"/>
</dbReference>
<dbReference type="Proteomes" id="UP000182347">
    <property type="component" value="Unassembled WGS sequence"/>
</dbReference>
<dbReference type="RefSeq" id="WP_074598892.1">
    <property type="nucleotide sequence ID" value="NZ_FNHF01000002.1"/>
</dbReference>
<dbReference type="AlphaFoldDB" id="A0A1G9S314"/>
<dbReference type="InterPro" id="IPR004360">
    <property type="entry name" value="Glyas_Fos-R_dOase_dom"/>
</dbReference>
<proteinExistence type="predicted"/>
<dbReference type="InterPro" id="IPR029068">
    <property type="entry name" value="Glyas_Bleomycin-R_OHBP_Dase"/>
</dbReference>
<feature type="domain" description="VOC" evidence="2">
    <location>
        <begin position="4"/>
        <end position="126"/>
    </location>
</feature>
<dbReference type="Pfam" id="PF00903">
    <property type="entry name" value="Glyoxalase"/>
    <property type="match status" value="1"/>
</dbReference>
<evidence type="ECO:0000313" key="3">
    <source>
        <dbReference type="EMBL" id="SDM29893.1"/>
    </source>
</evidence>
<dbReference type="GO" id="GO:0046491">
    <property type="term" value="P:L-methylmalonyl-CoA metabolic process"/>
    <property type="evidence" value="ECO:0007669"/>
    <property type="project" value="TreeGrafter"/>
</dbReference>
<dbReference type="InterPro" id="IPR051785">
    <property type="entry name" value="MMCE/EMCE_epimerase"/>
</dbReference>
<dbReference type="PANTHER" id="PTHR43048:SF3">
    <property type="entry name" value="METHYLMALONYL-COA EPIMERASE, MITOCHONDRIAL"/>
    <property type="match status" value="1"/>
</dbReference>
<keyword evidence="4" id="KW-1185">Reference proteome</keyword>
<reference evidence="4" key="1">
    <citation type="submission" date="2016-10" db="EMBL/GenBank/DDBJ databases">
        <authorList>
            <person name="Varghese N."/>
            <person name="Submissions S."/>
        </authorList>
    </citation>
    <scope>NUCLEOTIDE SEQUENCE [LARGE SCALE GENOMIC DNA]</scope>
    <source>
        <strain evidence="4">CGMCC 1.6199</strain>
    </source>
</reference>
<dbReference type="GO" id="GO:0004493">
    <property type="term" value="F:methylmalonyl-CoA epimerase activity"/>
    <property type="evidence" value="ECO:0007669"/>
    <property type="project" value="TreeGrafter"/>
</dbReference>
<dbReference type="STRING" id="482461.SAMN05216244_2260"/>
<dbReference type="GO" id="GO:0046872">
    <property type="term" value="F:metal ion binding"/>
    <property type="evidence" value="ECO:0007669"/>
    <property type="project" value="UniProtKB-KW"/>
</dbReference>